<keyword evidence="2" id="KW-1185">Reference proteome</keyword>
<accession>A0A0V1A6F9</accession>
<dbReference type="OrthoDB" id="5920699at2759"/>
<reference evidence="1 2" key="1">
    <citation type="submission" date="2015-01" db="EMBL/GenBank/DDBJ databases">
        <title>Evolution of Trichinella species and genotypes.</title>
        <authorList>
            <person name="Korhonen P.K."/>
            <person name="Edoardo P."/>
            <person name="Giuseppe L.R."/>
            <person name="Gasser R.B."/>
        </authorList>
    </citation>
    <scope>NUCLEOTIDE SEQUENCE [LARGE SCALE GENOMIC DNA]</scope>
    <source>
        <strain evidence="1">ISS2496</strain>
    </source>
</reference>
<evidence type="ECO:0000313" key="1">
    <source>
        <dbReference type="EMBL" id="KRY20385.1"/>
    </source>
</evidence>
<sequence>MKLNKSRTSMFHARDTLLAESIMVRIIARGRRLPVEEEIFKIVVHCTSVNYAN</sequence>
<gene>
    <name evidence="1" type="ORF">T12_1369</name>
</gene>
<proteinExistence type="predicted"/>
<dbReference type="AlphaFoldDB" id="A0A0V1A6F9"/>
<dbReference type="EMBL" id="JYDQ01000025">
    <property type="protein sequence ID" value="KRY20385.1"/>
    <property type="molecule type" value="Genomic_DNA"/>
</dbReference>
<evidence type="ECO:0000313" key="2">
    <source>
        <dbReference type="Proteomes" id="UP000054783"/>
    </source>
</evidence>
<protein>
    <submittedName>
        <fullName evidence="1">Uncharacterized protein</fullName>
    </submittedName>
</protein>
<organism evidence="1 2">
    <name type="scientific">Trichinella patagoniensis</name>
    <dbReference type="NCBI Taxonomy" id="990121"/>
    <lineage>
        <taxon>Eukaryota</taxon>
        <taxon>Metazoa</taxon>
        <taxon>Ecdysozoa</taxon>
        <taxon>Nematoda</taxon>
        <taxon>Enoplea</taxon>
        <taxon>Dorylaimia</taxon>
        <taxon>Trichinellida</taxon>
        <taxon>Trichinellidae</taxon>
        <taxon>Trichinella</taxon>
    </lineage>
</organism>
<dbReference type="Proteomes" id="UP000054783">
    <property type="component" value="Unassembled WGS sequence"/>
</dbReference>
<comment type="caution">
    <text evidence="1">The sequence shown here is derived from an EMBL/GenBank/DDBJ whole genome shotgun (WGS) entry which is preliminary data.</text>
</comment>
<name>A0A0V1A6F9_9BILA</name>